<keyword evidence="1" id="KW-1133">Transmembrane helix</keyword>
<dbReference type="AlphaFoldDB" id="A0A382C302"/>
<accession>A0A382C302</accession>
<name>A0A382C302_9ZZZZ</name>
<sequence>IHRVQPSLQTPQQLMGLSVFAERLGQTVLDGIQNGLGFVSFLGLTIVKMLWALTQPRRFRFTSFVHHLGRTGIDSLPIVAMLAFLIGVVLAYMSGEQLKNFGAESYTVDLVAASILREMGILITAIIIAGRSGSAFTAQIGTMKVNQEIDAMNTIGLDPVEFLVLPRVAALIISLPLLTFFANVMGLFGGAVIAVAVLDMSIPEFIVQLKSAVNLNDFLVGVAKAPLFGFIIALVGCYEGFRVSSSAESVGLQTTRSVVESIALVIVLDTMFVVFFSVVGI</sequence>
<evidence type="ECO:0008006" key="3">
    <source>
        <dbReference type="Google" id="ProtNLM"/>
    </source>
</evidence>
<protein>
    <recommendedName>
        <fullName evidence="3">ABC transporter permease</fullName>
    </recommendedName>
</protein>
<feature type="transmembrane region" description="Helical" evidence="1">
    <location>
        <begin position="35"/>
        <end position="54"/>
    </location>
</feature>
<keyword evidence="1" id="KW-0812">Transmembrane</keyword>
<feature type="transmembrane region" description="Helical" evidence="1">
    <location>
        <begin position="258"/>
        <end position="279"/>
    </location>
</feature>
<dbReference type="EMBL" id="UINC01032488">
    <property type="protein sequence ID" value="SVB20229.1"/>
    <property type="molecule type" value="Genomic_DNA"/>
</dbReference>
<keyword evidence="1" id="KW-0472">Membrane</keyword>
<feature type="transmembrane region" description="Helical" evidence="1">
    <location>
        <begin position="75"/>
        <end position="94"/>
    </location>
</feature>
<evidence type="ECO:0000256" key="1">
    <source>
        <dbReference type="SAM" id="Phobius"/>
    </source>
</evidence>
<feature type="transmembrane region" description="Helical" evidence="1">
    <location>
        <begin position="168"/>
        <end position="198"/>
    </location>
</feature>
<organism evidence="2">
    <name type="scientific">marine metagenome</name>
    <dbReference type="NCBI Taxonomy" id="408172"/>
    <lineage>
        <taxon>unclassified sequences</taxon>
        <taxon>metagenomes</taxon>
        <taxon>ecological metagenomes</taxon>
    </lineage>
</organism>
<dbReference type="Pfam" id="PF02405">
    <property type="entry name" value="MlaE"/>
    <property type="match status" value="1"/>
</dbReference>
<gene>
    <name evidence="2" type="ORF">METZ01_LOCUS173083</name>
</gene>
<dbReference type="GO" id="GO:0005548">
    <property type="term" value="F:phospholipid transporter activity"/>
    <property type="evidence" value="ECO:0007669"/>
    <property type="project" value="TreeGrafter"/>
</dbReference>
<dbReference type="InterPro" id="IPR030802">
    <property type="entry name" value="Permease_MalE"/>
</dbReference>
<dbReference type="InterPro" id="IPR003453">
    <property type="entry name" value="ABC_MlaE_roteobac"/>
</dbReference>
<dbReference type="GO" id="GO:0043190">
    <property type="term" value="C:ATP-binding cassette (ABC) transporter complex"/>
    <property type="evidence" value="ECO:0007669"/>
    <property type="project" value="InterPro"/>
</dbReference>
<feature type="transmembrane region" description="Helical" evidence="1">
    <location>
        <begin position="106"/>
        <end position="129"/>
    </location>
</feature>
<feature type="non-terminal residue" evidence="2">
    <location>
        <position position="1"/>
    </location>
</feature>
<dbReference type="PANTHER" id="PTHR30188">
    <property type="entry name" value="ABC TRANSPORTER PERMEASE PROTEIN-RELATED"/>
    <property type="match status" value="1"/>
</dbReference>
<dbReference type="PANTHER" id="PTHR30188:SF3">
    <property type="entry name" value="ABC TRANSPORTER PERMEASE"/>
    <property type="match status" value="1"/>
</dbReference>
<evidence type="ECO:0000313" key="2">
    <source>
        <dbReference type="EMBL" id="SVB20229.1"/>
    </source>
</evidence>
<dbReference type="NCBIfam" id="TIGR00056">
    <property type="entry name" value="MlaE family lipid ABC transporter permease subunit"/>
    <property type="match status" value="1"/>
</dbReference>
<reference evidence="2" key="1">
    <citation type="submission" date="2018-05" db="EMBL/GenBank/DDBJ databases">
        <authorList>
            <person name="Lanie J.A."/>
            <person name="Ng W.-L."/>
            <person name="Kazmierczak K.M."/>
            <person name="Andrzejewski T.M."/>
            <person name="Davidsen T.M."/>
            <person name="Wayne K.J."/>
            <person name="Tettelin H."/>
            <person name="Glass J.I."/>
            <person name="Rusch D."/>
            <person name="Podicherti R."/>
            <person name="Tsui H.-C.T."/>
            <person name="Winkler M.E."/>
        </authorList>
    </citation>
    <scope>NUCLEOTIDE SEQUENCE</scope>
</reference>
<feature type="transmembrane region" description="Helical" evidence="1">
    <location>
        <begin position="218"/>
        <end position="238"/>
    </location>
</feature>
<proteinExistence type="predicted"/>